<gene>
    <name evidence="2" type="ORF">HNR46_001867</name>
</gene>
<sequence length="47" mass="5237">KRAMARVPRKQRAGQRAEIGLEQGGVFRQFQQGADDQLPARAESKAQ</sequence>
<dbReference type="Proteomes" id="UP000557717">
    <property type="component" value="Unassembled WGS sequence"/>
</dbReference>
<dbReference type="EMBL" id="JACHFD010000008">
    <property type="protein sequence ID" value="MBB5351628.1"/>
    <property type="molecule type" value="Genomic_DNA"/>
</dbReference>
<dbReference type="AlphaFoldDB" id="A0A840VAB7"/>
<accession>A0A840VAB7</accession>
<feature type="non-terminal residue" evidence="2">
    <location>
        <position position="1"/>
    </location>
</feature>
<organism evidence="2 3">
    <name type="scientific">Haloferula luteola</name>
    <dbReference type="NCBI Taxonomy" id="595692"/>
    <lineage>
        <taxon>Bacteria</taxon>
        <taxon>Pseudomonadati</taxon>
        <taxon>Verrucomicrobiota</taxon>
        <taxon>Verrucomicrobiia</taxon>
        <taxon>Verrucomicrobiales</taxon>
        <taxon>Verrucomicrobiaceae</taxon>
        <taxon>Haloferula</taxon>
    </lineage>
</organism>
<keyword evidence="3" id="KW-1185">Reference proteome</keyword>
<comment type="caution">
    <text evidence="2">The sequence shown here is derived from an EMBL/GenBank/DDBJ whole genome shotgun (WGS) entry which is preliminary data.</text>
</comment>
<feature type="region of interest" description="Disordered" evidence="1">
    <location>
        <begin position="1"/>
        <end position="20"/>
    </location>
</feature>
<proteinExistence type="predicted"/>
<protein>
    <submittedName>
        <fullName evidence="2">Uncharacterized protein</fullName>
    </submittedName>
</protein>
<evidence type="ECO:0000313" key="3">
    <source>
        <dbReference type="Proteomes" id="UP000557717"/>
    </source>
</evidence>
<evidence type="ECO:0000256" key="1">
    <source>
        <dbReference type="SAM" id="MobiDB-lite"/>
    </source>
</evidence>
<name>A0A840VAB7_9BACT</name>
<feature type="compositionally biased region" description="Basic residues" evidence="1">
    <location>
        <begin position="1"/>
        <end position="13"/>
    </location>
</feature>
<reference evidence="2 3" key="1">
    <citation type="submission" date="2020-08" db="EMBL/GenBank/DDBJ databases">
        <title>Genomic Encyclopedia of Type Strains, Phase IV (KMG-IV): sequencing the most valuable type-strain genomes for metagenomic binning, comparative biology and taxonomic classification.</title>
        <authorList>
            <person name="Goeker M."/>
        </authorList>
    </citation>
    <scope>NUCLEOTIDE SEQUENCE [LARGE SCALE GENOMIC DNA]</scope>
    <source>
        <strain evidence="2 3">YC6886</strain>
    </source>
</reference>
<evidence type="ECO:0000313" key="2">
    <source>
        <dbReference type="EMBL" id="MBB5351628.1"/>
    </source>
</evidence>